<dbReference type="GO" id="GO:0006281">
    <property type="term" value="P:DNA repair"/>
    <property type="evidence" value="ECO:0007669"/>
    <property type="project" value="InterPro"/>
</dbReference>
<dbReference type="PANTHER" id="PTHR30255">
    <property type="entry name" value="SINGLE-STRANDED-DNA-SPECIFIC EXONUCLEASE RECJ"/>
    <property type="match status" value="1"/>
</dbReference>
<evidence type="ECO:0000313" key="13">
    <source>
        <dbReference type="Proteomes" id="UP000246114"/>
    </source>
</evidence>
<evidence type="ECO:0000313" key="12">
    <source>
        <dbReference type="Proteomes" id="UP000182135"/>
    </source>
</evidence>
<dbReference type="InterPro" id="IPR041122">
    <property type="entry name" value="RecJ_OB"/>
</dbReference>
<keyword evidence="5 11" id="KW-0269">Exonuclease</keyword>
<dbReference type="RefSeq" id="WP_027637927.1">
    <property type="nucleotide sequence ID" value="NZ_BAAACD010000024.1"/>
</dbReference>
<evidence type="ECO:0000259" key="7">
    <source>
        <dbReference type="Pfam" id="PF01368"/>
    </source>
</evidence>
<dbReference type="InterPro" id="IPR004610">
    <property type="entry name" value="RecJ"/>
</dbReference>
<comment type="similarity">
    <text evidence="1">Belongs to the RecJ family.</text>
</comment>
<dbReference type="GO" id="GO:0003676">
    <property type="term" value="F:nucleic acid binding"/>
    <property type="evidence" value="ECO:0007669"/>
    <property type="project" value="InterPro"/>
</dbReference>
<keyword evidence="6" id="KW-0175">Coiled coil</keyword>
<dbReference type="OrthoDB" id="9809852at2"/>
<evidence type="ECO:0000259" key="8">
    <source>
        <dbReference type="Pfam" id="PF02272"/>
    </source>
</evidence>
<dbReference type="InterPro" id="IPR001667">
    <property type="entry name" value="DDH_dom"/>
</dbReference>
<dbReference type="GO" id="GO:0008409">
    <property type="term" value="F:5'-3' exonuclease activity"/>
    <property type="evidence" value="ECO:0007669"/>
    <property type="project" value="InterPro"/>
</dbReference>
<dbReference type="NCBIfam" id="TIGR00644">
    <property type="entry name" value="recJ"/>
    <property type="match status" value="1"/>
</dbReference>
<evidence type="ECO:0000313" key="10">
    <source>
        <dbReference type="EMBL" id="PWL51878.1"/>
    </source>
</evidence>
<dbReference type="GeneID" id="90544384"/>
<name>A0A1I2JMK9_9CLOT</name>
<dbReference type="Pfam" id="PF01368">
    <property type="entry name" value="DHH"/>
    <property type="match status" value="1"/>
</dbReference>
<dbReference type="InterPro" id="IPR003156">
    <property type="entry name" value="DHHA1_dom"/>
</dbReference>
<dbReference type="STRING" id="1529.SAMN04487885_10262"/>
<keyword evidence="12" id="KW-1185">Reference proteome</keyword>
<feature type="coiled-coil region" evidence="6">
    <location>
        <begin position="300"/>
        <end position="338"/>
    </location>
</feature>
<dbReference type="Pfam" id="PF02272">
    <property type="entry name" value="DHHA1"/>
    <property type="match status" value="1"/>
</dbReference>
<evidence type="ECO:0000256" key="6">
    <source>
        <dbReference type="SAM" id="Coils"/>
    </source>
</evidence>
<evidence type="ECO:0000256" key="5">
    <source>
        <dbReference type="ARBA" id="ARBA00022839"/>
    </source>
</evidence>
<reference evidence="11 12" key="1">
    <citation type="submission" date="2016-10" db="EMBL/GenBank/DDBJ databases">
        <authorList>
            <person name="de Groot N.N."/>
        </authorList>
    </citation>
    <scope>NUCLEOTIDE SEQUENCE [LARGE SCALE GENOMIC DNA]</scope>
    <source>
        <strain evidence="11 12">NLAE-zl-G419</strain>
    </source>
</reference>
<dbReference type="Pfam" id="PF17768">
    <property type="entry name" value="RecJ_OB"/>
    <property type="match status" value="1"/>
</dbReference>
<evidence type="ECO:0000256" key="3">
    <source>
        <dbReference type="ARBA" id="ARBA00022722"/>
    </source>
</evidence>
<dbReference type="PANTHER" id="PTHR30255:SF2">
    <property type="entry name" value="SINGLE-STRANDED-DNA-SPECIFIC EXONUCLEASE RECJ"/>
    <property type="match status" value="1"/>
</dbReference>
<organism evidence="11 12">
    <name type="scientific">Clostridium cadaveris</name>
    <dbReference type="NCBI Taxonomy" id="1529"/>
    <lineage>
        <taxon>Bacteria</taxon>
        <taxon>Bacillati</taxon>
        <taxon>Bacillota</taxon>
        <taxon>Clostridia</taxon>
        <taxon>Eubacteriales</taxon>
        <taxon>Clostridiaceae</taxon>
        <taxon>Clostridium</taxon>
    </lineage>
</organism>
<dbReference type="Gene3D" id="3.90.1640.30">
    <property type="match status" value="1"/>
</dbReference>
<dbReference type="Gene3D" id="3.10.310.30">
    <property type="match status" value="1"/>
</dbReference>
<sequence>MKKWYIKNKGVNYNEISKRFNISNFLAKLIVNRDVTEDKLIESFLNPCINRLHPAEEMKDVEKAAKIIKEKILEKKKIRVIGDYDVDGVISTFLLYSALKRVGAIVDYDIPDRIKDGYGINIDIINRAKEECIDTLITCDNGIAAIDEISHAVSNDMTVIVTDHHDIPFIEDDNGCRSFMVPKAQCVVNPKQEDCSYKFKKICGAAVAYKFIEILYKEFLIPKDETIKFIEFVAIATVCDVVDLIDENRIFVKEGLKMLNKTENIGLKALLKINNIEDKTLSAYHLGFVIGPCINASGRLDNAKRGIELLLSKKEETANRLAKELYDLNSERKDMTKEGVEKAIEIIEKNNYKDQSVFVIYVPDIHESLAGIVAGRIREKYNVPSIIITKAENGAKGSGRSIEGYNMFEELLKCKDLLIKFGGHPMAAGLSISEDSIDLLRERLNRFSPLTKEDLVPKVYLDMQLPIRSISYEIIDELHGIEPFGKANPKPLFGEKGLKVIRASILGKNRNVLKLQFLSKEGLSIEGIYFGDITDFEYTIMKKYGESELRKLYNGNKNDIILDIVFYPEINEFNGNTSIQLIIEDLR</sequence>
<dbReference type="AlphaFoldDB" id="A0A1I2JMK9"/>
<protein>
    <recommendedName>
        <fullName evidence="2">Single-stranded-DNA-specific exonuclease RecJ</fullName>
    </recommendedName>
</protein>
<dbReference type="InterPro" id="IPR051673">
    <property type="entry name" value="SSDNA_exonuclease_RecJ"/>
</dbReference>
<evidence type="ECO:0000256" key="2">
    <source>
        <dbReference type="ARBA" id="ARBA00019841"/>
    </source>
</evidence>
<evidence type="ECO:0000256" key="4">
    <source>
        <dbReference type="ARBA" id="ARBA00022801"/>
    </source>
</evidence>
<dbReference type="InterPro" id="IPR038763">
    <property type="entry name" value="DHH_sf"/>
</dbReference>
<accession>A0A1I2JMK9</accession>
<dbReference type="GO" id="GO:0006310">
    <property type="term" value="P:DNA recombination"/>
    <property type="evidence" value="ECO:0007669"/>
    <property type="project" value="InterPro"/>
</dbReference>
<dbReference type="SUPFAM" id="SSF64182">
    <property type="entry name" value="DHH phosphoesterases"/>
    <property type="match status" value="1"/>
</dbReference>
<keyword evidence="3" id="KW-0540">Nuclease</keyword>
<evidence type="ECO:0000313" key="11">
    <source>
        <dbReference type="EMBL" id="SFF53921.1"/>
    </source>
</evidence>
<dbReference type="eggNOG" id="COG0608">
    <property type="taxonomic scope" value="Bacteria"/>
</dbReference>
<keyword evidence="4" id="KW-0378">Hydrolase</keyword>
<reference evidence="10 13" key="2">
    <citation type="submission" date="2018-03" db="EMBL/GenBank/DDBJ databases">
        <title>The uncultured portion of the human microbiome is neutrally assembled.</title>
        <authorList>
            <person name="Jeraldo P."/>
            <person name="Boardman L."/>
            <person name="White B.A."/>
            <person name="Nelson H."/>
            <person name="Goldenfeld N."/>
            <person name="Chia N."/>
        </authorList>
    </citation>
    <scope>NUCLEOTIDE SEQUENCE [LARGE SCALE GENOMIC DNA]</scope>
    <source>
        <strain evidence="10">CIM:MAG 903</strain>
    </source>
</reference>
<evidence type="ECO:0000256" key="1">
    <source>
        <dbReference type="ARBA" id="ARBA00005915"/>
    </source>
</evidence>
<dbReference type="EMBL" id="QAMZ01000053">
    <property type="protein sequence ID" value="PWL51878.1"/>
    <property type="molecule type" value="Genomic_DNA"/>
</dbReference>
<dbReference type="Proteomes" id="UP000182135">
    <property type="component" value="Unassembled WGS sequence"/>
</dbReference>
<proteinExistence type="inferred from homology"/>
<dbReference type="Proteomes" id="UP000246114">
    <property type="component" value="Unassembled WGS sequence"/>
</dbReference>
<feature type="domain" description="DHHA1" evidence="8">
    <location>
        <begin position="354"/>
        <end position="447"/>
    </location>
</feature>
<evidence type="ECO:0000259" key="9">
    <source>
        <dbReference type="Pfam" id="PF17768"/>
    </source>
</evidence>
<gene>
    <name evidence="10" type="primary">recJ</name>
    <name evidence="10" type="ORF">DBY38_13115</name>
    <name evidence="11" type="ORF">SAMN04487885_10262</name>
</gene>
<dbReference type="EMBL" id="FOOE01000002">
    <property type="protein sequence ID" value="SFF53921.1"/>
    <property type="molecule type" value="Genomic_DNA"/>
</dbReference>
<feature type="domain" description="RecJ OB" evidence="9">
    <location>
        <begin position="461"/>
        <end position="585"/>
    </location>
</feature>
<feature type="domain" description="DDH" evidence="7">
    <location>
        <begin position="77"/>
        <end position="236"/>
    </location>
</feature>